<gene>
    <name evidence="2" type="ORF">ACFS5M_13980</name>
</gene>
<dbReference type="RefSeq" id="WP_183490103.1">
    <property type="nucleotide sequence ID" value="NZ_JBHUOV010000017.1"/>
</dbReference>
<dbReference type="Pfam" id="PF13539">
    <property type="entry name" value="Peptidase_M15_4"/>
    <property type="match status" value="1"/>
</dbReference>
<name>A0ABW5WQU8_9FLAO</name>
<comment type="caution">
    <text evidence="2">The sequence shown here is derived from an EMBL/GenBank/DDBJ whole genome shotgun (WGS) entry which is preliminary data.</text>
</comment>
<organism evidence="2 3">
    <name type="scientific">Lacinutrix iliipiscaria</name>
    <dbReference type="NCBI Taxonomy" id="1230532"/>
    <lineage>
        <taxon>Bacteria</taxon>
        <taxon>Pseudomonadati</taxon>
        <taxon>Bacteroidota</taxon>
        <taxon>Flavobacteriia</taxon>
        <taxon>Flavobacteriales</taxon>
        <taxon>Flavobacteriaceae</taxon>
        <taxon>Lacinutrix</taxon>
    </lineage>
</organism>
<accession>A0ABW5WQU8</accession>
<dbReference type="EC" id="3.4.-.-" evidence="2"/>
<dbReference type="EMBL" id="JBHUOV010000017">
    <property type="protein sequence ID" value="MFD2824787.1"/>
    <property type="molecule type" value="Genomic_DNA"/>
</dbReference>
<dbReference type="Gene3D" id="3.30.1380.10">
    <property type="match status" value="1"/>
</dbReference>
<proteinExistence type="predicted"/>
<dbReference type="SUPFAM" id="SSF55166">
    <property type="entry name" value="Hedgehog/DD-peptidase"/>
    <property type="match status" value="1"/>
</dbReference>
<dbReference type="Proteomes" id="UP001597533">
    <property type="component" value="Unassembled WGS sequence"/>
</dbReference>
<sequence>MTYPIFKQPTTNRLKAIYGTPNEIGEGYLTVIDLPYPMRLSWDLDVKVTRMSCHKLVAQSFLDIFNELLTYYGYAEIVRLGIDLFGGCFNYRKMRGGTAWSTHAWGIAIDLDPARNKLRETSATARFARPEYKPMIDIFYKHGFISLGVEKNYDWMHFQKR</sequence>
<evidence type="ECO:0000259" key="1">
    <source>
        <dbReference type="Pfam" id="PF13539"/>
    </source>
</evidence>
<reference evidence="3" key="1">
    <citation type="journal article" date="2019" name="Int. J. Syst. Evol. Microbiol.">
        <title>The Global Catalogue of Microorganisms (GCM) 10K type strain sequencing project: providing services to taxonomists for standard genome sequencing and annotation.</title>
        <authorList>
            <consortium name="The Broad Institute Genomics Platform"/>
            <consortium name="The Broad Institute Genome Sequencing Center for Infectious Disease"/>
            <person name="Wu L."/>
            <person name="Ma J."/>
        </authorList>
    </citation>
    <scope>NUCLEOTIDE SEQUENCE [LARGE SCALE GENOMIC DNA]</scope>
    <source>
        <strain evidence="3">KCTC 32141</strain>
    </source>
</reference>
<evidence type="ECO:0000313" key="3">
    <source>
        <dbReference type="Proteomes" id="UP001597533"/>
    </source>
</evidence>
<keyword evidence="3" id="KW-1185">Reference proteome</keyword>
<keyword evidence="2" id="KW-0378">Hydrolase</keyword>
<dbReference type="InterPro" id="IPR009045">
    <property type="entry name" value="Zn_M74/Hedgehog-like"/>
</dbReference>
<protein>
    <submittedName>
        <fullName evidence="2">M15 family metallopeptidase</fullName>
        <ecNumber evidence="2">3.4.-.-</ecNumber>
    </submittedName>
</protein>
<feature type="domain" description="Peptidase M15C" evidence="1">
    <location>
        <begin position="96"/>
        <end position="159"/>
    </location>
</feature>
<dbReference type="InterPro" id="IPR039561">
    <property type="entry name" value="Peptidase_M15C"/>
</dbReference>
<evidence type="ECO:0000313" key="2">
    <source>
        <dbReference type="EMBL" id="MFD2824787.1"/>
    </source>
</evidence>
<dbReference type="GO" id="GO:0016787">
    <property type="term" value="F:hydrolase activity"/>
    <property type="evidence" value="ECO:0007669"/>
    <property type="project" value="UniProtKB-KW"/>
</dbReference>